<evidence type="ECO:0000313" key="10">
    <source>
        <dbReference type="EMBL" id="KAJ7220184.1"/>
    </source>
</evidence>
<accession>A0AAD6VRT4</accession>
<evidence type="ECO:0000256" key="7">
    <source>
        <dbReference type="SAM" id="SignalP"/>
    </source>
</evidence>
<dbReference type="PROSITE" id="PS51762">
    <property type="entry name" value="GH16_2"/>
    <property type="match status" value="1"/>
</dbReference>
<sequence length="558" mass="56387">MHTLVVLLLSFSAFLLSTEAQKCDATTLCPAAAPCCSEFGYCGTGSQFCLGGCNPFQSHTVDSCKPSPICESTTYTFKNESRILTNSSLYDGDATKYDWTLDGGQISVENGELSMLLTETNAGVRLSSTRFVHYGTITATLKTGRWNGVVAGFITMSNIRDEIDWEFPGAATTEGQTNYFWQGDTTGNHGGVSKGLSDTYENYHDFTLDWSPGSLIFKINGKTVRTVKEADTIVSGVSQFPNTPSRIQLSLWPAGTNASAPGTITWAKGLINWGDPDYAAAGGHFTARVKSVSVKCADPSPPGSGAQGYVYAGETQSGPTIFFTDESTVMGSANASESAGASASLAASSSVASLPPLGTADDSSAVASAPAATSSASLASAAIDAGAPSTADASPPGTSIVGNLAVATVATASTASDLDSSDLTTGSPNSPVATTLGDDAVSAAPTSFAHDGPFFGNGAMNASSVPPIASDVSSVSVPAPDTSSLPASSSVSGSNSLSLSATGTPTMTESASGSSASASASPSKTGLPSAAARTRVPQGITVGAVGYSVLAAIFMGLW</sequence>
<dbReference type="GO" id="GO:0016757">
    <property type="term" value="F:glycosyltransferase activity"/>
    <property type="evidence" value="ECO:0007669"/>
    <property type="project" value="TreeGrafter"/>
</dbReference>
<dbReference type="Gene3D" id="3.30.60.10">
    <property type="entry name" value="Endochitinase-like"/>
    <property type="match status" value="1"/>
</dbReference>
<reference evidence="10" key="1">
    <citation type="submission" date="2023-03" db="EMBL/GenBank/DDBJ databases">
        <title>Massive genome expansion in bonnet fungi (Mycena s.s.) driven by repeated elements and novel gene families across ecological guilds.</title>
        <authorList>
            <consortium name="Lawrence Berkeley National Laboratory"/>
            <person name="Harder C.B."/>
            <person name="Miyauchi S."/>
            <person name="Viragh M."/>
            <person name="Kuo A."/>
            <person name="Thoen E."/>
            <person name="Andreopoulos B."/>
            <person name="Lu D."/>
            <person name="Skrede I."/>
            <person name="Drula E."/>
            <person name="Henrissat B."/>
            <person name="Morin E."/>
            <person name="Kohler A."/>
            <person name="Barry K."/>
            <person name="LaButti K."/>
            <person name="Morin E."/>
            <person name="Salamov A."/>
            <person name="Lipzen A."/>
            <person name="Mereny Z."/>
            <person name="Hegedus B."/>
            <person name="Baldrian P."/>
            <person name="Stursova M."/>
            <person name="Weitz H."/>
            <person name="Taylor A."/>
            <person name="Grigoriev I.V."/>
            <person name="Nagy L.G."/>
            <person name="Martin F."/>
            <person name="Kauserud H."/>
        </authorList>
    </citation>
    <scope>NUCLEOTIDE SEQUENCE</scope>
    <source>
        <strain evidence="10">9144</strain>
    </source>
</reference>
<comment type="caution">
    <text evidence="10">The sequence shown here is derived from an EMBL/GenBank/DDBJ whole genome shotgun (WGS) entry which is preliminary data.</text>
</comment>
<protein>
    <submittedName>
        <fullName evidence="10">Concanavalin A-like lectin/glucanase domain-containing protein</fullName>
    </submittedName>
</protein>
<dbReference type="InterPro" id="IPR036861">
    <property type="entry name" value="Endochitinase-like_sf"/>
</dbReference>
<feature type="region of interest" description="Disordered" evidence="6">
    <location>
        <begin position="470"/>
        <end position="533"/>
    </location>
</feature>
<evidence type="ECO:0000256" key="1">
    <source>
        <dbReference type="ARBA" id="ARBA00022669"/>
    </source>
</evidence>
<dbReference type="SUPFAM" id="SSF49899">
    <property type="entry name" value="Concanavalin A-like lectins/glucanases"/>
    <property type="match status" value="1"/>
</dbReference>
<dbReference type="AlphaFoldDB" id="A0AAD6VRT4"/>
<evidence type="ECO:0000256" key="6">
    <source>
        <dbReference type="SAM" id="MobiDB-lite"/>
    </source>
</evidence>
<evidence type="ECO:0000256" key="5">
    <source>
        <dbReference type="PROSITE-ProRule" id="PRU00261"/>
    </source>
</evidence>
<dbReference type="Gene3D" id="2.60.120.200">
    <property type="match status" value="1"/>
</dbReference>
<dbReference type="Pfam" id="PF00722">
    <property type="entry name" value="Glyco_hydro_16"/>
    <property type="match status" value="1"/>
</dbReference>
<dbReference type="PROSITE" id="PS50941">
    <property type="entry name" value="CHIT_BIND_I_2"/>
    <property type="match status" value="1"/>
</dbReference>
<keyword evidence="5" id="KW-1015">Disulfide bond</keyword>
<keyword evidence="2 7" id="KW-0732">Signal</keyword>
<dbReference type="PROSITE" id="PS00026">
    <property type="entry name" value="CHIT_BIND_I_1"/>
    <property type="match status" value="1"/>
</dbReference>
<dbReference type="InterPro" id="IPR000757">
    <property type="entry name" value="Beta-glucanase-like"/>
</dbReference>
<dbReference type="GO" id="GO:0005975">
    <property type="term" value="P:carbohydrate metabolic process"/>
    <property type="evidence" value="ECO:0007669"/>
    <property type="project" value="InterPro"/>
</dbReference>
<feature type="compositionally biased region" description="Low complexity" evidence="6">
    <location>
        <begin position="470"/>
        <end position="523"/>
    </location>
</feature>
<evidence type="ECO:0000259" key="9">
    <source>
        <dbReference type="PROSITE" id="PS51762"/>
    </source>
</evidence>
<feature type="disulfide bond" evidence="5">
    <location>
        <begin position="35"/>
        <end position="49"/>
    </location>
</feature>
<keyword evidence="4" id="KW-0326">Glycosidase</keyword>
<dbReference type="PANTHER" id="PTHR10963:SF22">
    <property type="entry name" value="GLYCOSIDASE CRH2-RELATED"/>
    <property type="match status" value="1"/>
</dbReference>
<dbReference type="InterPro" id="IPR050546">
    <property type="entry name" value="Glycosyl_Hydrlase_16"/>
</dbReference>
<feature type="compositionally biased region" description="Low complexity" evidence="6">
    <location>
        <begin position="415"/>
        <end position="425"/>
    </location>
</feature>
<evidence type="ECO:0000313" key="11">
    <source>
        <dbReference type="Proteomes" id="UP001219525"/>
    </source>
</evidence>
<dbReference type="Proteomes" id="UP001219525">
    <property type="component" value="Unassembled WGS sequence"/>
</dbReference>
<dbReference type="InterPro" id="IPR013320">
    <property type="entry name" value="ConA-like_dom_sf"/>
</dbReference>
<dbReference type="GO" id="GO:0008061">
    <property type="term" value="F:chitin binding"/>
    <property type="evidence" value="ECO:0007669"/>
    <property type="project" value="UniProtKB-UniRule"/>
</dbReference>
<feature type="signal peptide" evidence="7">
    <location>
        <begin position="1"/>
        <end position="20"/>
    </location>
</feature>
<evidence type="ECO:0000256" key="2">
    <source>
        <dbReference type="ARBA" id="ARBA00022729"/>
    </source>
</evidence>
<evidence type="ECO:0000256" key="3">
    <source>
        <dbReference type="ARBA" id="ARBA00022801"/>
    </source>
</evidence>
<evidence type="ECO:0000256" key="4">
    <source>
        <dbReference type="ARBA" id="ARBA00023295"/>
    </source>
</evidence>
<comment type="caution">
    <text evidence="5">Lacks conserved residue(s) required for the propagation of feature annotation.</text>
</comment>
<keyword evidence="1 5" id="KW-0147">Chitin-binding</keyword>
<feature type="region of interest" description="Disordered" evidence="6">
    <location>
        <begin position="415"/>
        <end position="437"/>
    </location>
</feature>
<dbReference type="PANTHER" id="PTHR10963">
    <property type="entry name" value="GLYCOSYL HYDROLASE-RELATED"/>
    <property type="match status" value="1"/>
</dbReference>
<dbReference type="GO" id="GO:0004553">
    <property type="term" value="F:hydrolase activity, hydrolyzing O-glycosyl compounds"/>
    <property type="evidence" value="ECO:0007669"/>
    <property type="project" value="InterPro"/>
</dbReference>
<dbReference type="InterPro" id="IPR001002">
    <property type="entry name" value="Chitin-bd_1"/>
</dbReference>
<name>A0AAD6VRT4_9AGAR</name>
<organism evidence="10 11">
    <name type="scientific">Mycena pura</name>
    <dbReference type="NCBI Taxonomy" id="153505"/>
    <lineage>
        <taxon>Eukaryota</taxon>
        <taxon>Fungi</taxon>
        <taxon>Dikarya</taxon>
        <taxon>Basidiomycota</taxon>
        <taxon>Agaricomycotina</taxon>
        <taxon>Agaricomycetes</taxon>
        <taxon>Agaricomycetidae</taxon>
        <taxon>Agaricales</taxon>
        <taxon>Marasmiineae</taxon>
        <taxon>Mycenaceae</taxon>
        <taxon>Mycena</taxon>
    </lineage>
</organism>
<dbReference type="GO" id="GO:0031505">
    <property type="term" value="P:fungal-type cell wall organization"/>
    <property type="evidence" value="ECO:0007669"/>
    <property type="project" value="TreeGrafter"/>
</dbReference>
<feature type="domain" description="Chitin-binding type-1" evidence="8">
    <location>
        <begin position="20"/>
        <end position="66"/>
    </location>
</feature>
<proteinExistence type="predicted"/>
<dbReference type="InterPro" id="IPR018371">
    <property type="entry name" value="Chitin-binding_1_CS"/>
</dbReference>
<dbReference type="GO" id="GO:0009277">
    <property type="term" value="C:fungal-type cell wall"/>
    <property type="evidence" value="ECO:0007669"/>
    <property type="project" value="TreeGrafter"/>
</dbReference>
<feature type="domain" description="GH16" evidence="9">
    <location>
        <begin position="60"/>
        <end position="282"/>
    </location>
</feature>
<dbReference type="SUPFAM" id="SSF57016">
    <property type="entry name" value="Plant lectins/antimicrobial peptides"/>
    <property type="match status" value="1"/>
</dbReference>
<feature type="chain" id="PRO_5042090147" evidence="7">
    <location>
        <begin position="21"/>
        <end position="558"/>
    </location>
</feature>
<keyword evidence="3" id="KW-0378">Hydrolase</keyword>
<gene>
    <name evidence="10" type="ORF">GGX14DRAFT_493556</name>
</gene>
<evidence type="ECO:0000259" key="8">
    <source>
        <dbReference type="PROSITE" id="PS50941"/>
    </source>
</evidence>
<dbReference type="EMBL" id="JARJCW010000010">
    <property type="protein sequence ID" value="KAJ7220184.1"/>
    <property type="molecule type" value="Genomic_DNA"/>
</dbReference>
<keyword evidence="11" id="KW-1185">Reference proteome</keyword>